<dbReference type="AlphaFoldDB" id="A0A9I9DB36"/>
<dbReference type="PANTHER" id="PTHR35133:SF1">
    <property type="entry name" value="PROTEIN EFFECTOR OF TRANSCRIPTION 2-RELATED"/>
    <property type="match status" value="1"/>
</dbReference>
<reference evidence="1" key="1">
    <citation type="submission" date="2023-03" db="UniProtKB">
        <authorList>
            <consortium name="EnsemblPlants"/>
        </authorList>
    </citation>
    <scope>IDENTIFICATION</scope>
</reference>
<dbReference type="PANTHER" id="PTHR35133">
    <property type="entry name" value="PROTEIN EFFECTOR OF TRANSCRIPTION 2-RELATED"/>
    <property type="match status" value="1"/>
</dbReference>
<protein>
    <recommendedName>
        <fullName evidence="2">Protein EFFECTOR OF TRANSCRIPTION 2</fullName>
    </recommendedName>
</protein>
<dbReference type="GO" id="GO:0003677">
    <property type="term" value="F:DNA binding"/>
    <property type="evidence" value="ECO:0007669"/>
    <property type="project" value="InterPro"/>
</dbReference>
<dbReference type="Pfam" id="PF19239">
    <property type="entry name" value="GIY_YIG_domain"/>
    <property type="match status" value="1"/>
</dbReference>
<dbReference type="InterPro" id="IPR038909">
    <property type="entry name" value="Effector_transcript"/>
</dbReference>
<evidence type="ECO:0000313" key="1">
    <source>
        <dbReference type="EnsemblPlants" id="MELO3C015453.2.1"/>
    </source>
</evidence>
<organism evidence="1">
    <name type="scientific">Cucumis melo</name>
    <name type="common">Muskmelon</name>
    <dbReference type="NCBI Taxonomy" id="3656"/>
    <lineage>
        <taxon>Eukaryota</taxon>
        <taxon>Viridiplantae</taxon>
        <taxon>Streptophyta</taxon>
        <taxon>Embryophyta</taxon>
        <taxon>Tracheophyta</taxon>
        <taxon>Spermatophyta</taxon>
        <taxon>Magnoliopsida</taxon>
        <taxon>eudicotyledons</taxon>
        <taxon>Gunneridae</taxon>
        <taxon>Pentapetalae</taxon>
        <taxon>rosids</taxon>
        <taxon>fabids</taxon>
        <taxon>Cucurbitales</taxon>
        <taxon>Cucurbitaceae</taxon>
        <taxon>Benincaseae</taxon>
        <taxon>Cucumis</taxon>
    </lineage>
</organism>
<dbReference type="EnsemblPlants" id="MELO3C015453.2.1">
    <property type="protein sequence ID" value="MELO3C015453.2.1"/>
    <property type="gene ID" value="MELO3C015453.2"/>
</dbReference>
<evidence type="ECO:0008006" key="2">
    <source>
        <dbReference type="Google" id="ProtNLM"/>
    </source>
</evidence>
<proteinExistence type="predicted"/>
<sequence length="526" mass="58251">MATTDLSSSNWFPFLVQVFNHVQRHIQASLQIGAIILSFLTADHDGRRAFSDQAEEGRLNRNSASYGSLGLMFLGLLILVASSDWEDYSLGKEGAERYRIHNLPKVSGPGLYELGITVSSSGLGREIAKLDADCIVVVYLGEADNVRTRLQHYGRSGSHLGNGYLSVEDCKVVPLEKGPSLFQEMFSRGYSIVYRWAPMKNKRDAQMTEAQLLKTFDYAWNTSGNGARRHNDVIKKLEDIASQTTKSTFISRKLLPFRQKKMGIKIKTSKPIPIVNKPAEDAEERNNFFSRILSFSRSRPRLVDNTNDVNWADSNSCGVVIGHGEVCRKPPVEGRKRCAEHKGMKINGLLKNSSSRLNLQKPVNVGTTIYGEKDFSCSKSEIPNNTEECSVSNSFTNEGSSLPICGVVLYDGSPCRRPPVQGRKRCEEHKGKRICRSTLVTSKYKQTSPISKPESTVIARGTSSELSSSGLERMCGVDLGNGLYCTRQPVKGRVRCGEHKGMRTNKLILRLATSIKPDVSDTGSVN</sequence>
<name>A0A9I9DB36_CUCME</name>
<dbReference type="GO" id="GO:0006355">
    <property type="term" value="P:regulation of DNA-templated transcription"/>
    <property type="evidence" value="ECO:0007669"/>
    <property type="project" value="InterPro"/>
</dbReference>
<accession>A0A9I9DB36</accession>
<dbReference type="Gramene" id="MELO3C015453.2.1">
    <property type="protein sequence ID" value="MELO3C015453.2.1"/>
    <property type="gene ID" value="MELO3C015453.2"/>
</dbReference>